<keyword evidence="4" id="KW-0156">Chromatin regulator</keyword>
<comment type="subcellular location">
    <subcellularLocation>
        <location evidence="1">Nucleus</location>
    </subcellularLocation>
</comment>
<dbReference type="PANTHER" id="PTHR13808">
    <property type="entry name" value="CBP/P300-RELATED"/>
    <property type="match status" value="1"/>
</dbReference>
<dbReference type="AlphaFoldDB" id="A0A804HM33"/>
<organism evidence="11 12">
    <name type="scientific">Musa acuminata subsp. malaccensis</name>
    <name type="common">Wild banana</name>
    <name type="synonym">Musa malaccensis</name>
    <dbReference type="NCBI Taxonomy" id="214687"/>
    <lineage>
        <taxon>Eukaryota</taxon>
        <taxon>Viridiplantae</taxon>
        <taxon>Streptophyta</taxon>
        <taxon>Embryophyta</taxon>
        <taxon>Tracheophyta</taxon>
        <taxon>Spermatophyta</taxon>
        <taxon>Magnoliopsida</taxon>
        <taxon>Liliopsida</taxon>
        <taxon>Zingiberales</taxon>
        <taxon>Musaceae</taxon>
        <taxon>Musa</taxon>
    </lineage>
</organism>
<evidence type="ECO:0000256" key="4">
    <source>
        <dbReference type="ARBA" id="ARBA00022853"/>
    </source>
</evidence>
<evidence type="ECO:0000256" key="6">
    <source>
        <dbReference type="ARBA" id="ARBA00023163"/>
    </source>
</evidence>
<comment type="catalytic activity">
    <reaction evidence="8">
        <text>L-lysyl-[protein] + acetyl-CoA = N(6)-acetyl-L-lysyl-[protein] + CoA + H(+)</text>
        <dbReference type="Rhea" id="RHEA:45948"/>
        <dbReference type="Rhea" id="RHEA-COMP:9752"/>
        <dbReference type="Rhea" id="RHEA-COMP:10731"/>
        <dbReference type="ChEBI" id="CHEBI:15378"/>
        <dbReference type="ChEBI" id="CHEBI:29969"/>
        <dbReference type="ChEBI" id="CHEBI:57287"/>
        <dbReference type="ChEBI" id="CHEBI:57288"/>
        <dbReference type="ChEBI" id="CHEBI:61930"/>
        <dbReference type="EC" id="2.3.1.48"/>
    </reaction>
</comment>
<dbReference type="PANTHER" id="PTHR13808:SF1">
    <property type="entry name" value="HISTONE ACETYLTRANSFERASE"/>
    <property type="match status" value="1"/>
</dbReference>
<dbReference type="EnsemblPlants" id="Ma00_t00860.1">
    <property type="protein sequence ID" value="Ma00_p00860.1"/>
    <property type="gene ID" value="Ma00_g00860"/>
</dbReference>
<dbReference type="EMBL" id="HG996467">
    <property type="protein sequence ID" value="CAG1860619.1"/>
    <property type="molecule type" value="Genomic_DNA"/>
</dbReference>
<dbReference type="EC" id="2.3.1.48" evidence="2"/>
<dbReference type="PROSITE" id="PS51727">
    <property type="entry name" value="CBP_P300_HAT"/>
    <property type="match status" value="1"/>
</dbReference>
<protein>
    <recommendedName>
        <fullName evidence="2">histone acetyltransferase</fullName>
        <ecNumber evidence="2">2.3.1.48</ecNumber>
    </recommendedName>
</protein>
<keyword evidence="6" id="KW-0804">Transcription</keyword>
<evidence type="ECO:0000256" key="2">
    <source>
        <dbReference type="ARBA" id="ARBA00013184"/>
    </source>
</evidence>
<evidence type="ECO:0000256" key="3">
    <source>
        <dbReference type="ARBA" id="ARBA00022679"/>
    </source>
</evidence>
<dbReference type="InterPro" id="IPR031162">
    <property type="entry name" value="CBP_P300_HAT"/>
</dbReference>
<gene>
    <name evidence="10" type="ORF">GSMUA_55130.1</name>
</gene>
<evidence type="ECO:0000256" key="1">
    <source>
        <dbReference type="ARBA" id="ARBA00004123"/>
    </source>
</evidence>
<keyword evidence="5" id="KW-0805">Transcription regulation</keyword>
<dbReference type="GO" id="GO:0006355">
    <property type="term" value="P:regulation of DNA-templated transcription"/>
    <property type="evidence" value="ECO:0007669"/>
    <property type="project" value="InterPro"/>
</dbReference>
<dbReference type="Pfam" id="PF08214">
    <property type="entry name" value="HAT_KAT11"/>
    <property type="match status" value="1"/>
</dbReference>
<feature type="domain" description="CBP/p300-type HAT" evidence="9">
    <location>
        <begin position="1"/>
        <end position="74"/>
    </location>
</feature>
<keyword evidence="12" id="KW-1185">Reference proteome</keyword>
<dbReference type="OMA" id="YLGYCKI"/>
<name>A0A804HM33_MUSAM</name>
<evidence type="ECO:0000256" key="7">
    <source>
        <dbReference type="ARBA" id="ARBA00023242"/>
    </source>
</evidence>
<keyword evidence="7" id="KW-0539">Nucleus</keyword>
<evidence type="ECO:0000259" key="9">
    <source>
        <dbReference type="PROSITE" id="PS51727"/>
    </source>
</evidence>
<dbReference type="GO" id="GO:0004402">
    <property type="term" value="F:histone acetyltransferase activity"/>
    <property type="evidence" value="ECO:0007669"/>
    <property type="project" value="InterPro"/>
</dbReference>
<proteinExistence type="predicted"/>
<accession>A0A804HM33</accession>
<keyword evidence="3" id="KW-0808">Transferase</keyword>
<reference evidence="10" key="1">
    <citation type="submission" date="2021-03" db="EMBL/GenBank/DDBJ databases">
        <authorList>
            <consortium name="Genoscope - CEA"/>
            <person name="William W."/>
        </authorList>
    </citation>
    <scope>NUCLEOTIDE SEQUENCE</scope>
    <source>
        <strain evidence="10">Doubled-haploid Pahang</strain>
    </source>
</reference>
<dbReference type="GO" id="GO:0005634">
    <property type="term" value="C:nucleus"/>
    <property type="evidence" value="ECO:0007669"/>
    <property type="project" value="UniProtKB-SubCell"/>
</dbReference>
<sequence length="74" mass="8621">MYVQEFGSECSFRNQRRVYLSSLDSVKFFRPVTKSVTGEALRTFVYHEILIGYLGYCKIPGFNSCYIWACPSLF</sequence>
<dbReference type="InParanoid" id="A0A804HM33"/>
<evidence type="ECO:0000313" key="11">
    <source>
        <dbReference type="EnsemblPlants" id="Ma00_p00860.1"/>
    </source>
</evidence>
<dbReference type="Proteomes" id="UP000012960">
    <property type="component" value="Unplaced"/>
</dbReference>
<evidence type="ECO:0000313" key="10">
    <source>
        <dbReference type="EMBL" id="CAG1860619.1"/>
    </source>
</evidence>
<evidence type="ECO:0000256" key="5">
    <source>
        <dbReference type="ARBA" id="ARBA00023015"/>
    </source>
</evidence>
<dbReference type="Gramene" id="Ma00_t00860.1">
    <property type="protein sequence ID" value="Ma00_p00860.1"/>
    <property type="gene ID" value="Ma00_g00860"/>
</dbReference>
<evidence type="ECO:0000313" key="12">
    <source>
        <dbReference type="Proteomes" id="UP000012960"/>
    </source>
</evidence>
<dbReference type="InterPro" id="IPR013178">
    <property type="entry name" value="Histone_AcTrfase_Rtt109/CBP"/>
</dbReference>
<reference evidence="11" key="2">
    <citation type="submission" date="2021-05" db="UniProtKB">
        <authorList>
            <consortium name="EnsemblPlants"/>
        </authorList>
    </citation>
    <scope>IDENTIFICATION</scope>
    <source>
        <strain evidence="11">subsp. malaccensis</strain>
    </source>
</reference>
<evidence type="ECO:0000256" key="8">
    <source>
        <dbReference type="ARBA" id="ARBA00048017"/>
    </source>
</evidence>